<reference evidence="8 9" key="1">
    <citation type="submission" date="2020-01" db="EMBL/GenBank/DDBJ databases">
        <title>Genome sequence of Desulfovibrio aerotolerans DSM 16695(T).</title>
        <authorList>
            <person name="Karnachuk O."/>
            <person name="Avakyan M."/>
            <person name="Mardanov A."/>
            <person name="Kadnikov V."/>
            <person name="Ravin N."/>
        </authorList>
    </citation>
    <scope>NUCLEOTIDE SEQUENCE [LARGE SCALE GENOMIC DNA]</scope>
    <source>
        <strain evidence="8 9">DSM 16695</strain>
    </source>
</reference>
<keyword evidence="3 4" id="KW-0597">Phosphoprotein</keyword>
<evidence type="ECO:0000256" key="1">
    <source>
        <dbReference type="ARBA" id="ARBA00000085"/>
    </source>
</evidence>
<evidence type="ECO:0000256" key="2">
    <source>
        <dbReference type="ARBA" id="ARBA00012438"/>
    </source>
</evidence>
<dbReference type="EMBL" id="WVUD01000058">
    <property type="protein sequence ID" value="MYL85128.1"/>
    <property type="molecule type" value="Genomic_DNA"/>
</dbReference>
<protein>
    <recommendedName>
        <fullName evidence="2">histidine kinase</fullName>
        <ecNumber evidence="2">2.7.13.3</ecNumber>
    </recommendedName>
</protein>
<dbReference type="InterPro" id="IPR036890">
    <property type="entry name" value="HATPase_C_sf"/>
</dbReference>
<dbReference type="SMART" id="SM00388">
    <property type="entry name" value="HisKA"/>
    <property type="match status" value="1"/>
</dbReference>
<dbReference type="InterPro" id="IPR011006">
    <property type="entry name" value="CheY-like_superfamily"/>
</dbReference>
<evidence type="ECO:0000313" key="8">
    <source>
        <dbReference type="EMBL" id="MYL85128.1"/>
    </source>
</evidence>
<sequence length="545" mass="58349">MAKDVLCAEAPRSLKRLLDPLSGLLGIPATVRPGAHIPVWPDPGAEAHAILHREFPERGPCPLLAGTALGDDALAHVRCPLGMTVRQFPVPLRDGGAGVLTLGPYFTNLADRQALCGRNQAADAALHLIPWVSPERHGLIETFYREFAAFAGSAAKAGAAKELFLANMSHELRTPLNGIMGMLSLLLQSEEDARRRQFLELAMNASNQLLGVINTLLDMTTISSGRLTLAEDCFDLHAVLETLFALCAEQAVERGLDFATAIESDVPQFLVGDAQRLRQVLLNLLHNALKFTERGSISVTVAVVPPGGPTDTVTLAFTVRDTGLGIAPDKQTSIFEHFAIGEPFLSKRYAQAGLGLGISKDIVEKMGGSLRLESTPGTGSAFTFTAVLRRPPADPPSLRPGPGRDDGDPAHAQELGAVIVYAEDDPVSQLLVRRILQDRGYVPLIAHSCEQLFDILGSRSVDMVLMDIQMPGLCGLESTRRIRDGLLAGVPRDIPIVALSAATAPADRRLALDAGMTDYIAKPVTRFELLAVVQRALAGKAPRIA</sequence>
<dbReference type="CDD" id="cd00082">
    <property type="entry name" value="HisKA"/>
    <property type="match status" value="1"/>
</dbReference>
<dbReference type="SUPFAM" id="SSF52172">
    <property type="entry name" value="CheY-like"/>
    <property type="match status" value="1"/>
</dbReference>
<dbReference type="SMART" id="SM00387">
    <property type="entry name" value="HATPase_c"/>
    <property type="match status" value="1"/>
</dbReference>
<dbReference type="Gene3D" id="1.10.287.130">
    <property type="match status" value="1"/>
</dbReference>
<gene>
    <name evidence="8" type="ORF">GTA51_18645</name>
</gene>
<evidence type="ECO:0000259" key="7">
    <source>
        <dbReference type="PROSITE" id="PS50110"/>
    </source>
</evidence>
<evidence type="ECO:0000256" key="3">
    <source>
        <dbReference type="ARBA" id="ARBA00022553"/>
    </source>
</evidence>
<evidence type="ECO:0000256" key="5">
    <source>
        <dbReference type="SAM" id="MobiDB-lite"/>
    </source>
</evidence>
<dbReference type="PANTHER" id="PTHR45339:SF3">
    <property type="entry name" value="HISTIDINE KINASE"/>
    <property type="match status" value="1"/>
</dbReference>
<keyword evidence="9" id="KW-1185">Reference proteome</keyword>
<dbReference type="InterPro" id="IPR036097">
    <property type="entry name" value="HisK_dim/P_sf"/>
</dbReference>
<proteinExistence type="predicted"/>
<dbReference type="PANTHER" id="PTHR45339">
    <property type="entry name" value="HYBRID SIGNAL TRANSDUCTION HISTIDINE KINASE J"/>
    <property type="match status" value="1"/>
</dbReference>
<dbReference type="Pfam" id="PF02518">
    <property type="entry name" value="HATPase_c"/>
    <property type="match status" value="1"/>
</dbReference>
<dbReference type="InterPro" id="IPR005467">
    <property type="entry name" value="His_kinase_dom"/>
</dbReference>
<feature type="modified residue" description="4-aspartylphosphate" evidence="4">
    <location>
        <position position="467"/>
    </location>
</feature>
<dbReference type="EC" id="2.7.13.3" evidence="2"/>
<comment type="catalytic activity">
    <reaction evidence="1">
        <text>ATP + protein L-histidine = ADP + protein N-phospho-L-histidine.</text>
        <dbReference type="EC" id="2.7.13.3"/>
    </reaction>
</comment>
<dbReference type="RefSeq" id="WP_160963805.1">
    <property type="nucleotide sequence ID" value="NZ_WVUD01000058.1"/>
</dbReference>
<dbReference type="PRINTS" id="PR00344">
    <property type="entry name" value="BCTRLSENSOR"/>
</dbReference>
<dbReference type="AlphaFoldDB" id="A0A7C9ML21"/>
<dbReference type="InterPro" id="IPR003661">
    <property type="entry name" value="HisK_dim/P_dom"/>
</dbReference>
<dbReference type="CDD" id="cd17546">
    <property type="entry name" value="REC_hyHK_CKI1_RcsC-like"/>
    <property type="match status" value="1"/>
</dbReference>
<dbReference type="SUPFAM" id="SSF55874">
    <property type="entry name" value="ATPase domain of HSP90 chaperone/DNA topoisomerase II/histidine kinase"/>
    <property type="match status" value="1"/>
</dbReference>
<dbReference type="Pfam" id="PF00512">
    <property type="entry name" value="HisKA"/>
    <property type="match status" value="1"/>
</dbReference>
<dbReference type="InterPro" id="IPR001789">
    <property type="entry name" value="Sig_transdc_resp-reg_receiver"/>
</dbReference>
<evidence type="ECO:0000313" key="9">
    <source>
        <dbReference type="Proteomes" id="UP000482487"/>
    </source>
</evidence>
<name>A0A7C9ML21_9BACT</name>
<dbReference type="PROSITE" id="PS50109">
    <property type="entry name" value="HIS_KIN"/>
    <property type="match status" value="1"/>
</dbReference>
<comment type="caution">
    <text evidence="8">The sequence shown here is derived from an EMBL/GenBank/DDBJ whole genome shotgun (WGS) entry which is preliminary data.</text>
</comment>
<dbReference type="Proteomes" id="UP000482487">
    <property type="component" value="Unassembled WGS sequence"/>
</dbReference>
<dbReference type="Gene3D" id="3.30.565.10">
    <property type="entry name" value="Histidine kinase-like ATPase, C-terminal domain"/>
    <property type="match status" value="1"/>
</dbReference>
<organism evidence="8 9">
    <name type="scientific">Solidesulfovibrio aerotolerans</name>
    <dbReference type="NCBI Taxonomy" id="295255"/>
    <lineage>
        <taxon>Bacteria</taxon>
        <taxon>Pseudomonadati</taxon>
        <taxon>Thermodesulfobacteriota</taxon>
        <taxon>Desulfovibrionia</taxon>
        <taxon>Desulfovibrionales</taxon>
        <taxon>Desulfovibrionaceae</taxon>
        <taxon>Solidesulfovibrio</taxon>
    </lineage>
</organism>
<dbReference type="Pfam" id="PF00072">
    <property type="entry name" value="Response_reg"/>
    <property type="match status" value="1"/>
</dbReference>
<dbReference type="SUPFAM" id="SSF47384">
    <property type="entry name" value="Homodimeric domain of signal transducing histidine kinase"/>
    <property type="match status" value="1"/>
</dbReference>
<dbReference type="PROSITE" id="PS50110">
    <property type="entry name" value="RESPONSE_REGULATORY"/>
    <property type="match status" value="1"/>
</dbReference>
<dbReference type="InterPro" id="IPR004358">
    <property type="entry name" value="Sig_transdc_His_kin-like_C"/>
</dbReference>
<accession>A0A7C9ML21</accession>
<dbReference type="OrthoDB" id="5291616at2"/>
<dbReference type="FunFam" id="3.30.565.10:FF:000010">
    <property type="entry name" value="Sensor histidine kinase RcsC"/>
    <property type="match status" value="1"/>
</dbReference>
<feature type="domain" description="Histidine kinase" evidence="6">
    <location>
        <begin position="167"/>
        <end position="390"/>
    </location>
</feature>
<evidence type="ECO:0000256" key="4">
    <source>
        <dbReference type="PROSITE-ProRule" id="PRU00169"/>
    </source>
</evidence>
<evidence type="ECO:0000259" key="6">
    <source>
        <dbReference type="PROSITE" id="PS50109"/>
    </source>
</evidence>
<dbReference type="Gene3D" id="3.40.50.2300">
    <property type="match status" value="1"/>
</dbReference>
<dbReference type="GO" id="GO:0000155">
    <property type="term" value="F:phosphorelay sensor kinase activity"/>
    <property type="evidence" value="ECO:0007669"/>
    <property type="project" value="InterPro"/>
</dbReference>
<dbReference type="CDD" id="cd16922">
    <property type="entry name" value="HATPase_EvgS-ArcB-TorS-like"/>
    <property type="match status" value="1"/>
</dbReference>
<dbReference type="InterPro" id="IPR003594">
    <property type="entry name" value="HATPase_dom"/>
</dbReference>
<dbReference type="SMART" id="SM00448">
    <property type="entry name" value="REC"/>
    <property type="match status" value="1"/>
</dbReference>
<feature type="region of interest" description="Disordered" evidence="5">
    <location>
        <begin position="389"/>
        <end position="410"/>
    </location>
</feature>
<feature type="domain" description="Response regulatory" evidence="7">
    <location>
        <begin position="418"/>
        <end position="537"/>
    </location>
</feature>